<evidence type="ECO:0000313" key="1">
    <source>
        <dbReference type="EMBL" id="KYG77472.1"/>
    </source>
</evidence>
<name>A0A150XFI5_9BACT</name>
<protein>
    <submittedName>
        <fullName evidence="1">Uncharacterized protein</fullName>
    </submittedName>
</protein>
<dbReference type="Proteomes" id="UP000075606">
    <property type="component" value="Unassembled WGS sequence"/>
</dbReference>
<dbReference type="AlphaFoldDB" id="A0A150XFI5"/>
<sequence length="89" mass="9830">MDIINNTTNMKNRNLAIFEDTDATPLKPKSAAITAIIKNIIAHINIISRVLVEHNCALCTLTNLQICIQSVDSIQGSREAYLVCFDLSN</sequence>
<keyword evidence="2" id="KW-1185">Reference proteome</keyword>
<evidence type="ECO:0000313" key="2">
    <source>
        <dbReference type="Proteomes" id="UP000075606"/>
    </source>
</evidence>
<reference evidence="1 2" key="1">
    <citation type="submission" date="2016-01" db="EMBL/GenBank/DDBJ databases">
        <title>Genome sequencing of Roseivirga spongicola UST030701-084.</title>
        <authorList>
            <person name="Selvaratnam C."/>
            <person name="Thevarajoo S."/>
            <person name="Goh K.M."/>
            <person name="Ee R."/>
            <person name="Chan K.-G."/>
            <person name="Chong C.S."/>
        </authorList>
    </citation>
    <scope>NUCLEOTIDE SEQUENCE [LARGE SCALE GENOMIC DNA]</scope>
    <source>
        <strain evidence="1 2">UST030701-084</strain>
    </source>
</reference>
<proteinExistence type="predicted"/>
<dbReference type="STRING" id="333140.AWW68_01500"/>
<dbReference type="EMBL" id="LRPC01000001">
    <property type="protein sequence ID" value="KYG77472.1"/>
    <property type="molecule type" value="Genomic_DNA"/>
</dbReference>
<organism evidence="1 2">
    <name type="scientific">Roseivirga spongicola</name>
    <dbReference type="NCBI Taxonomy" id="333140"/>
    <lineage>
        <taxon>Bacteria</taxon>
        <taxon>Pseudomonadati</taxon>
        <taxon>Bacteroidota</taxon>
        <taxon>Cytophagia</taxon>
        <taxon>Cytophagales</taxon>
        <taxon>Roseivirgaceae</taxon>
        <taxon>Roseivirga</taxon>
    </lineage>
</organism>
<comment type="caution">
    <text evidence="1">The sequence shown here is derived from an EMBL/GenBank/DDBJ whole genome shotgun (WGS) entry which is preliminary data.</text>
</comment>
<accession>A0A150XFI5</accession>
<gene>
    <name evidence="1" type="ORF">AWW68_01500</name>
</gene>